<organism evidence="2 3">
    <name type="scientific">Sphingobacterium daejeonense</name>
    <dbReference type="NCBI Taxonomy" id="371142"/>
    <lineage>
        <taxon>Bacteria</taxon>
        <taxon>Pseudomonadati</taxon>
        <taxon>Bacteroidota</taxon>
        <taxon>Sphingobacteriia</taxon>
        <taxon>Sphingobacteriales</taxon>
        <taxon>Sphingobacteriaceae</taxon>
        <taxon>Sphingobacterium</taxon>
    </lineage>
</organism>
<evidence type="ECO:0000256" key="1">
    <source>
        <dbReference type="SAM" id="Phobius"/>
    </source>
</evidence>
<dbReference type="Proteomes" id="UP001597205">
    <property type="component" value="Unassembled WGS sequence"/>
</dbReference>
<protein>
    <submittedName>
        <fullName evidence="2">Uncharacterized protein</fullName>
    </submittedName>
</protein>
<comment type="caution">
    <text evidence="2">The sequence shown here is derived from an EMBL/GenBank/DDBJ whole genome shotgun (WGS) entry which is preliminary data.</text>
</comment>
<keyword evidence="1" id="KW-0812">Transmembrane</keyword>
<gene>
    <name evidence="2" type="ORF">ACFQ2C_09030</name>
</gene>
<dbReference type="EMBL" id="JBHTKY010000011">
    <property type="protein sequence ID" value="MFD1165743.1"/>
    <property type="molecule type" value="Genomic_DNA"/>
</dbReference>
<name>A0ABW3RKI7_9SPHI</name>
<sequence length="229" mass="26191">MKREELDKLRMKYLEGQTSIEEERRLKSLEEDEFFSALNEPEEKMDWSFESFLEQVEEESPKKKIVPISRRIIMITSIAAAVLMGFFVIRQMVENRVSNSDLLSKEVGHEVAPVIAHQEVGAQALDVKRPKEEPQAVVVENEVSKYVPKKDARKTVQMASMSGRTVNKEEPVKVTHALEGELYVEINGVRIYDEEKALEVTETALHLATSNLKKGMEGVENIKYLKIEI</sequence>
<accession>A0ABW3RKI7</accession>
<dbReference type="RefSeq" id="WP_380895957.1">
    <property type="nucleotide sequence ID" value="NZ_JBHTKY010000011.1"/>
</dbReference>
<evidence type="ECO:0000313" key="3">
    <source>
        <dbReference type="Proteomes" id="UP001597205"/>
    </source>
</evidence>
<evidence type="ECO:0000313" key="2">
    <source>
        <dbReference type="EMBL" id="MFD1165743.1"/>
    </source>
</evidence>
<feature type="transmembrane region" description="Helical" evidence="1">
    <location>
        <begin position="72"/>
        <end position="89"/>
    </location>
</feature>
<keyword evidence="1" id="KW-1133">Transmembrane helix</keyword>
<keyword evidence="1" id="KW-0472">Membrane</keyword>
<proteinExistence type="predicted"/>
<keyword evidence="3" id="KW-1185">Reference proteome</keyword>
<reference evidence="3" key="1">
    <citation type="journal article" date="2019" name="Int. J. Syst. Evol. Microbiol.">
        <title>The Global Catalogue of Microorganisms (GCM) 10K type strain sequencing project: providing services to taxonomists for standard genome sequencing and annotation.</title>
        <authorList>
            <consortium name="The Broad Institute Genomics Platform"/>
            <consortium name="The Broad Institute Genome Sequencing Center for Infectious Disease"/>
            <person name="Wu L."/>
            <person name="Ma J."/>
        </authorList>
    </citation>
    <scope>NUCLEOTIDE SEQUENCE [LARGE SCALE GENOMIC DNA]</scope>
    <source>
        <strain evidence="3">CCUG 52468</strain>
    </source>
</reference>